<dbReference type="EMBL" id="JBGMDY010000009">
    <property type="protein sequence ID" value="KAL2322022.1"/>
    <property type="molecule type" value="Genomic_DNA"/>
</dbReference>
<organism evidence="2 3">
    <name type="scientific">Flemingia macrophylla</name>
    <dbReference type="NCBI Taxonomy" id="520843"/>
    <lineage>
        <taxon>Eukaryota</taxon>
        <taxon>Viridiplantae</taxon>
        <taxon>Streptophyta</taxon>
        <taxon>Embryophyta</taxon>
        <taxon>Tracheophyta</taxon>
        <taxon>Spermatophyta</taxon>
        <taxon>Magnoliopsida</taxon>
        <taxon>eudicotyledons</taxon>
        <taxon>Gunneridae</taxon>
        <taxon>Pentapetalae</taxon>
        <taxon>rosids</taxon>
        <taxon>fabids</taxon>
        <taxon>Fabales</taxon>
        <taxon>Fabaceae</taxon>
        <taxon>Papilionoideae</taxon>
        <taxon>50 kb inversion clade</taxon>
        <taxon>NPAAA clade</taxon>
        <taxon>indigoferoid/millettioid clade</taxon>
        <taxon>Phaseoleae</taxon>
        <taxon>Flemingia</taxon>
    </lineage>
</organism>
<dbReference type="Proteomes" id="UP001603857">
    <property type="component" value="Unassembled WGS sequence"/>
</dbReference>
<reference evidence="2 3" key="1">
    <citation type="submission" date="2024-08" db="EMBL/GenBank/DDBJ databases">
        <title>Insights into the chromosomal genome structure of Flemingia macrophylla.</title>
        <authorList>
            <person name="Ding Y."/>
            <person name="Zhao Y."/>
            <person name="Bi W."/>
            <person name="Wu M."/>
            <person name="Zhao G."/>
            <person name="Gong Y."/>
            <person name="Li W."/>
            <person name="Zhang P."/>
        </authorList>
    </citation>
    <scope>NUCLEOTIDE SEQUENCE [LARGE SCALE GENOMIC DNA]</scope>
    <source>
        <strain evidence="2">DYQJB</strain>
        <tissue evidence="2">Leaf</tissue>
    </source>
</reference>
<proteinExistence type="predicted"/>
<protein>
    <submittedName>
        <fullName evidence="2">Uncharacterized protein</fullName>
    </submittedName>
</protein>
<gene>
    <name evidence="2" type="ORF">Fmac_026401</name>
</gene>
<dbReference type="AlphaFoldDB" id="A0ABD1LEW9"/>
<keyword evidence="1" id="KW-0472">Membrane</keyword>
<comment type="caution">
    <text evidence="2">The sequence shown here is derived from an EMBL/GenBank/DDBJ whole genome shotgun (WGS) entry which is preliminary data.</text>
</comment>
<name>A0ABD1LEW9_9FABA</name>
<keyword evidence="1" id="KW-0812">Transmembrane</keyword>
<feature type="transmembrane region" description="Helical" evidence="1">
    <location>
        <begin position="74"/>
        <end position="96"/>
    </location>
</feature>
<evidence type="ECO:0000313" key="3">
    <source>
        <dbReference type="Proteomes" id="UP001603857"/>
    </source>
</evidence>
<accession>A0ABD1LEW9</accession>
<keyword evidence="3" id="KW-1185">Reference proteome</keyword>
<sequence length="119" mass="12940">MEAPKSSMASAKVKLPIVQGIVKVPGSSHFCGRLDCGSGEICELCISVETILPRFSFSFVLNFLLVVHNSFKNLAYLGICLIASSKGILISTFLNVSRNYFSNSSFFDFTFLEGKGRGS</sequence>
<keyword evidence="1" id="KW-1133">Transmembrane helix</keyword>
<evidence type="ECO:0000256" key="1">
    <source>
        <dbReference type="SAM" id="Phobius"/>
    </source>
</evidence>
<evidence type="ECO:0000313" key="2">
    <source>
        <dbReference type="EMBL" id="KAL2322022.1"/>
    </source>
</evidence>